<evidence type="ECO:0000313" key="3">
    <source>
        <dbReference type="Proteomes" id="UP000006671"/>
    </source>
</evidence>
<protein>
    <submittedName>
        <fullName evidence="2">Predicted protein</fullName>
    </submittedName>
</protein>
<dbReference type="AlphaFoldDB" id="D2VJ21"/>
<dbReference type="VEuPathDB" id="AmoebaDB:NAEGRDRAFT_68879"/>
<feature type="region of interest" description="Disordered" evidence="1">
    <location>
        <begin position="833"/>
        <end position="856"/>
    </location>
</feature>
<dbReference type="KEGG" id="ngr:NAEGRDRAFT_68879"/>
<dbReference type="GeneID" id="8853187"/>
<reference evidence="2 3" key="1">
    <citation type="journal article" date="2010" name="Cell">
        <title>The genome of Naegleria gruberi illuminates early eukaryotic versatility.</title>
        <authorList>
            <person name="Fritz-Laylin L.K."/>
            <person name="Prochnik S.E."/>
            <person name="Ginger M.L."/>
            <person name="Dacks J.B."/>
            <person name="Carpenter M.L."/>
            <person name="Field M.C."/>
            <person name="Kuo A."/>
            <person name="Paredez A."/>
            <person name="Chapman J."/>
            <person name="Pham J."/>
            <person name="Shu S."/>
            <person name="Neupane R."/>
            <person name="Cipriano M."/>
            <person name="Mancuso J."/>
            <person name="Tu H."/>
            <person name="Salamov A."/>
            <person name="Lindquist E."/>
            <person name="Shapiro H."/>
            <person name="Lucas S."/>
            <person name="Grigoriev I.V."/>
            <person name="Cande W.Z."/>
            <person name="Fulton C."/>
            <person name="Rokhsar D.S."/>
            <person name="Dawson S.C."/>
        </authorList>
    </citation>
    <scope>NUCLEOTIDE SEQUENCE [LARGE SCALE GENOMIC DNA]</scope>
    <source>
        <strain evidence="2 3">NEG-M</strain>
    </source>
</reference>
<dbReference type="OrthoDB" id="10255080at2759"/>
<evidence type="ECO:0000256" key="1">
    <source>
        <dbReference type="SAM" id="MobiDB-lite"/>
    </source>
</evidence>
<dbReference type="InParanoid" id="D2VJ21"/>
<accession>D2VJ21</accession>
<proteinExistence type="predicted"/>
<dbReference type="OMA" id="KEMLFIW"/>
<name>D2VJ21_NAEGR</name>
<sequence length="856" mass="100243">MHQHLGDSNDIHIKGVLSFEEVKRMRNSIKSTLLTKNTSFYYGEPDTTSSSFNEKKEVESPFQASERLQQHIPNWIKESKEKITKAGLWTDLKEDIRTRVQLATQEQIEIRREISDKMLTNGGVVQMTYSQRRRVKDLMGKCITGDQKYDRLVEEAEEMMKDNTAIPLQEVERKDENVKKEPEEVISKMLSNYPWSFMRNNLSGCLLHSFPRLVRRQLWHSAFRDEAIGSEIERYKQKKKEKEPLPKDYYPIIDKVIQNKIEQQPFIKDYSNGKLCKEVFKPVLELLLFRTEAPVMDNLSQVSDLINVNGPLNDSTIKQFVLKTVERYSNYLASIFCLMATLYGWENVVEKYKAVDEFHFYSEKISGFLIFHIQTFHQIDPFKDRKLYYNMNLIPESIVKSFVHATEQKDTVLLNHISSIEDGVRSFLKPITRLFVSFVENNVSLFIIEQFLFTNFKPAVIGSMTSAIALILRQQILKCDTPLGLQMLLKQNVASITEPDLLEVLDNNFRKYFTETHGIDIYPKEFVEISGLKGEKATLLFTQDTSSLAPPDKLSIIKAALQLETDQRDEKEMLFIWNSIWEKIDAETTFLFPYKDVNFTLVLPSKKSKILKEISFYDVPDMVVQYSSNKLIYIDMVRRGLAEEYKQRLAQYIKDSLVYKQTDFSKEMDENPTVEIEYNYLDMPFKTKFLEEKLMTTDKEELYEILDERFKQLDSFVCGLEIQEIASQLSKTCEAKIRAKREHELKAKEQLLQKITTDLEKESFAELSKVLKEVMSGVNIFFKGTEQEQSKIDKITADEREERSYIREATGRIISTYDYNRIPKKSRQKYDKIIEKKKLSNQKNKKTGMFSRTNKK</sequence>
<organism evidence="3">
    <name type="scientific">Naegleria gruberi</name>
    <name type="common">Amoeba</name>
    <dbReference type="NCBI Taxonomy" id="5762"/>
    <lineage>
        <taxon>Eukaryota</taxon>
        <taxon>Discoba</taxon>
        <taxon>Heterolobosea</taxon>
        <taxon>Tetramitia</taxon>
        <taxon>Eutetramitia</taxon>
        <taxon>Vahlkampfiidae</taxon>
        <taxon>Naegleria</taxon>
    </lineage>
</organism>
<dbReference type="RefSeq" id="XP_002675870.1">
    <property type="nucleotide sequence ID" value="XM_002675824.1"/>
</dbReference>
<keyword evidence="3" id="KW-1185">Reference proteome</keyword>
<dbReference type="EMBL" id="GG738875">
    <property type="protein sequence ID" value="EFC43126.1"/>
    <property type="molecule type" value="Genomic_DNA"/>
</dbReference>
<gene>
    <name evidence="2" type="ORF">NAEGRDRAFT_68879</name>
</gene>
<dbReference type="Proteomes" id="UP000006671">
    <property type="component" value="Unassembled WGS sequence"/>
</dbReference>
<evidence type="ECO:0000313" key="2">
    <source>
        <dbReference type="EMBL" id="EFC43126.1"/>
    </source>
</evidence>